<dbReference type="EMBL" id="CAKOAT010708487">
    <property type="protein sequence ID" value="CAH8386449.1"/>
    <property type="molecule type" value="Genomic_DNA"/>
</dbReference>
<proteinExistence type="predicted"/>
<sequence length="80" mass="9258">MHASDDDDDDDDEYGCVIDTPSLEWLDIVDHREGYCIIENDMPKIMTASFDVNYSHYGEIMRSITSVKRLDLSIVIDMHM</sequence>
<comment type="caution">
    <text evidence="1">The sequence shown here is derived from an EMBL/GenBank/DDBJ whole genome shotgun (WGS) entry which is preliminary data.</text>
</comment>
<organism evidence="1 2">
    <name type="scientific">Eruca vesicaria subsp. sativa</name>
    <name type="common">Garden rocket</name>
    <name type="synonym">Eruca sativa</name>
    <dbReference type="NCBI Taxonomy" id="29727"/>
    <lineage>
        <taxon>Eukaryota</taxon>
        <taxon>Viridiplantae</taxon>
        <taxon>Streptophyta</taxon>
        <taxon>Embryophyta</taxon>
        <taxon>Tracheophyta</taxon>
        <taxon>Spermatophyta</taxon>
        <taxon>Magnoliopsida</taxon>
        <taxon>eudicotyledons</taxon>
        <taxon>Gunneridae</taxon>
        <taxon>Pentapetalae</taxon>
        <taxon>rosids</taxon>
        <taxon>malvids</taxon>
        <taxon>Brassicales</taxon>
        <taxon>Brassicaceae</taxon>
        <taxon>Brassiceae</taxon>
        <taxon>Eruca</taxon>
    </lineage>
</organism>
<reference evidence="1 2" key="1">
    <citation type="submission" date="2022-03" db="EMBL/GenBank/DDBJ databases">
        <authorList>
            <person name="Macdonald S."/>
            <person name="Ahmed S."/>
            <person name="Newling K."/>
        </authorList>
    </citation>
    <scope>NUCLEOTIDE SEQUENCE [LARGE SCALE GENOMIC DNA]</scope>
</reference>
<dbReference type="AlphaFoldDB" id="A0ABC8LSS2"/>
<keyword evidence="2" id="KW-1185">Reference proteome</keyword>
<accession>A0ABC8LSS2</accession>
<dbReference type="Proteomes" id="UP001642260">
    <property type="component" value="Unassembled WGS sequence"/>
</dbReference>
<evidence type="ECO:0000313" key="1">
    <source>
        <dbReference type="EMBL" id="CAH8386449.1"/>
    </source>
</evidence>
<gene>
    <name evidence="1" type="ORF">ERUC_LOCUS38932</name>
</gene>
<evidence type="ECO:0000313" key="2">
    <source>
        <dbReference type="Proteomes" id="UP001642260"/>
    </source>
</evidence>
<protein>
    <submittedName>
        <fullName evidence="1">Uncharacterized protein</fullName>
    </submittedName>
</protein>
<name>A0ABC8LSS2_ERUVS</name>